<feature type="transmembrane region" description="Helical" evidence="6">
    <location>
        <begin position="136"/>
        <end position="157"/>
    </location>
</feature>
<name>A0A517TCS5_9PLAN</name>
<proteinExistence type="predicted"/>
<feature type="transmembrane region" description="Helical" evidence="6">
    <location>
        <begin position="197"/>
        <end position="218"/>
    </location>
</feature>
<dbReference type="PANTHER" id="PTHR30250:SF11">
    <property type="entry name" value="O-ANTIGEN TRANSPORTER-RELATED"/>
    <property type="match status" value="1"/>
</dbReference>
<dbReference type="RefSeq" id="WP_145265050.1">
    <property type="nucleotide sequence ID" value="NZ_CP036316.1"/>
</dbReference>
<feature type="transmembrane region" description="Helical" evidence="6">
    <location>
        <begin position="268"/>
        <end position="290"/>
    </location>
</feature>
<organism evidence="7 8">
    <name type="scientific">Calycomorphotria hydatis</name>
    <dbReference type="NCBI Taxonomy" id="2528027"/>
    <lineage>
        <taxon>Bacteria</taxon>
        <taxon>Pseudomonadati</taxon>
        <taxon>Planctomycetota</taxon>
        <taxon>Planctomycetia</taxon>
        <taxon>Planctomycetales</taxon>
        <taxon>Planctomycetaceae</taxon>
        <taxon>Calycomorphotria</taxon>
    </lineage>
</organism>
<feature type="transmembrane region" description="Helical" evidence="6">
    <location>
        <begin position="320"/>
        <end position="344"/>
    </location>
</feature>
<dbReference type="KEGG" id="chya:V22_34360"/>
<feature type="transmembrane region" description="Helical" evidence="6">
    <location>
        <begin position="389"/>
        <end position="417"/>
    </location>
</feature>
<protein>
    <submittedName>
        <fullName evidence="7">MurJ-like flippase</fullName>
    </submittedName>
</protein>
<dbReference type="OrthoDB" id="256428at2"/>
<keyword evidence="5 6" id="KW-0472">Membrane</keyword>
<dbReference type="InterPro" id="IPR050833">
    <property type="entry name" value="Poly_Biosynth_Transport"/>
</dbReference>
<dbReference type="EMBL" id="CP036316">
    <property type="protein sequence ID" value="QDT66171.1"/>
    <property type="molecule type" value="Genomic_DNA"/>
</dbReference>
<gene>
    <name evidence="7" type="ORF">V22_34360</name>
</gene>
<dbReference type="GO" id="GO:0005886">
    <property type="term" value="C:plasma membrane"/>
    <property type="evidence" value="ECO:0007669"/>
    <property type="project" value="UniProtKB-SubCell"/>
</dbReference>
<dbReference type="Proteomes" id="UP000319976">
    <property type="component" value="Chromosome"/>
</dbReference>
<evidence type="ECO:0000256" key="5">
    <source>
        <dbReference type="ARBA" id="ARBA00023136"/>
    </source>
</evidence>
<evidence type="ECO:0000256" key="6">
    <source>
        <dbReference type="SAM" id="Phobius"/>
    </source>
</evidence>
<comment type="subcellular location">
    <subcellularLocation>
        <location evidence="1">Cell membrane</location>
        <topology evidence="1">Multi-pass membrane protein</topology>
    </subcellularLocation>
</comment>
<feature type="transmembrane region" description="Helical" evidence="6">
    <location>
        <begin position="169"/>
        <end position="191"/>
    </location>
</feature>
<feature type="transmembrane region" description="Helical" evidence="6">
    <location>
        <begin position="111"/>
        <end position="130"/>
    </location>
</feature>
<evidence type="ECO:0000313" key="7">
    <source>
        <dbReference type="EMBL" id="QDT66171.1"/>
    </source>
</evidence>
<keyword evidence="2" id="KW-1003">Cell membrane</keyword>
<keyword evidence="4 6" id="KW-1133">Transmembrane helix</keyword>
<dbReference type="AlphaFoldDB" id="A0A517TCS5"/>
<evidence type="ECO:0000256" key="2">
    <source>
        <dbReference type="ARBA" id="ARBA00022475"/>
    </source>
</evidence>
<reference evidence="7 8" key="1">
    <citation type="submission" date="2019-02" db="EMBL/GenBank/DDBJ databases">
        <title>Deep-cultivation of Planctomycetes and their phenomic and genomic characterization uncovers novel biology.</title>
        <authorList>
            <person name="Wiegand S."/>
            <person name="Jogler M."/>
            <person name="Boedeker C."/>
            <person name="Pinto D."/>
            <person name="Vollmers J."/>
            <person name="Rivas-Marin E."/>
            <person name="Kohn T."/>
            <person name="Peeters S.H."/>
            <person name="Heuer A."/>
            <person name="Rast P."/>
            <person name="Oberbeckmann S."/>
            <person name="Bunk B."/>
            <person name="Jeske O."/>
            <person name="Meyerdierks A."/>
            <person name="Storesund J.E."/>
            <person name="Kallscheuer N."/>
            <person name="Luecker S."/>
            <person name="Lage O.M."/>
            <person name="Pohl T."/>
            <person name="Merkel B.J."/>
            <person name="Hornburger P."/>
            <person name="Mueller R.-W."/>
            <person name="Bruemmer F."/>
            <person name="Labrenz M."/>
            <person name="Spormann A.M."/>
            <person name="Op den Camp H."/>
            <person name="Overmann J."/>
            <person name="Amann R."/>
            <person name="Jetten M.S.M."/>
            <person name="Mascher T."/>
            <person name="Medema M.H."/>
            <person name="Devos D.P."/>
            <person name="Kaster A.-K."/>
            <person name="Ovreas L."/>
            <person name="Rohde M."/>
            <person name="Galperin M.Y."/>
            <person name="Jogler C."/>
        </authorList>
    </citation>
    <scope>NUCLEOTIDE SEQUENCE [LARGE SCALE GENOMIC DNA]</scope>
    <source>
        <strain evidence="7 8">V22</strain>
    </source>
</reference>
<evidence type="ECO:0000256" key="4">
    <source>
        <dbReference type="ARBA" id="ARBA00022989"/>
    </source>
</evidence>
<keyword evidence="3 6" id="KW-0812">Transmembrane</keyword>
<feature type="transmembrane region" description="Helical" evidence="6">
    <location>
        <begin position="239"/>
        <end position="262"/>
    </location>
</feature>
<dbReference type="PANTHER" id="PTHR30250">
    <property type="entry name" value="PST FAMILY PREDICTED COLANIC ACID TRANSPORTER"/>
    <property type="match status" value="1"/>
</dbReference>
<evidence type="ECO:0000256" key="3">
    <source>
        <dbReference type="ARBA" id="ARBA00022692"/>
    </source>
</evidence>
<evidence type="ECO:0000313" key="8">
    <source>
        <dbReference type="Proteomes" id="UP000319976"/>
    </source>
</evidence>
<keyword evidence="8" id="KW-1185">Reference proteome</keyword>
<evidence type="ECO:0000256" key="1">
    <source>
        <dbReference type="ARBA" id="ARBA00004651"/>
    </source>
</evidence>
<sequence length="444" mass="47405">MSTVAVKNEVLATPSLVQRIRALVMHPVLQKAGLSVFDQALVSGTSFFTSVLIGRAGGEEALGIYALAWSIVLFLRGVQEQLISGPYMIYCRKKTGRRLARYAGSSLAHQLSLVSLTSVGLAVAALGLYYTSTYPTLQPVLMVLVGALPFFLLREFVRHIEFAHFRMPVAIVLDASVAFIQIGLMLLFAWYEMLTVTTAFLAMAVSCLVACCGWWIAAQFPLTINQAAVVKDWRRNWGFGKWALASQLVGCTAIYVMPWVVAASRGEAATGVFAAGSTLVGLANMFVIGLSNYLSPKAAEAYADGGLTELKSVLWKTAGLFTVTLGAFCVFATIGGQLAAAFVYGDSFSAAGPVVAILSVNMWAGAMSITIGNGLWAMHRPAANFRADVFALISVMIATVILVPMFGAIGAAVSMLIGQFMDATIRLAILRGVMHEIASRQEAA</sequence>
<accession>A0A517TCS5</accession>
<feature type="transmembrane region" description="Helical" evidence="6">
    <location>
        <begin position="350"/>
        <end position="377"/>
    </location>
</feature>